<evidence type="ECO:0000313" key="2">
    <source>
        <dbReference type="Proteomes" id="UP000318065"/>
    </source>
</evidence>
<keyword evidence="2" id="KW-1185">Reference proteome</keyword>
<evidence type="ECO:0000313" key="1">
    <source>
        <dbReference type="EMBL" id="BBL80807.1"/>
    </source>
</evidence>
<organism evidence="1 2">
    <name type="scientific">Rubrobacter xylanophilus</name>
    <dbReference type="NCBI Taxonomy" id="49319"/>
    <lineage>
        <taxon>Bacteria</taxon>
        <taxon>Bacillati</taxon>
        <taxon>Actinomycetota</taxon>
        <taxon>Rubrobacteria</taxon>
        <taxon>Rubrobacterales</taxon>
        <taxon>Rubrobacteraceae</taxon>
        <taxon>Rubrobacter</taxon>
    </lineage>
</organism>
<accession>A0A510HPQ2</accession>
<evidence type="ECO:0008006" key="3">
    <source>
        <dbReference type="Google" id="ProtNLM"/>
    </source>
</evidence>
<sequence length="386" mass="43636">MQGAEAVRVRPLASIEQVEPSAWRALEPPDFPFFDHEFLRALERSGSVGKGSGWSPVYLVCTGGGQLLGALPLYVKTDSFGEYIFDWDWAHAYHQHGLSYYPKLVAAVPFTPATGPKLLVRPGADRAAVADALLGEARRLGEEVGVSSSHALFLPEGEVPEFTGRGFALRHSMQFHWRNRGYGSFEDYLSALKGKRRGQIRRERRQLDGDLAIESLTGEALYPGHAAVMYEFYISTSEKKWGSPYLTRAFFEEVFRTMRDRILFVVAHAGGRPVAGALSFFKGDSLYGRYWGAKVERRNLHFELCYYRPVEFAIERRLGLFEAGAQGEHKLARGFLPTLTYSAHEIRHPLFRRAIEQYIEEEKEIVAENLAFYSRHSPYKDGKSVA</sequence>
<reference evidence="1" key="1">
    <citation type="journal article" date="2019" name="Microbiol. Resour. Announc.">
        <title>Complete Genome Sequence of Rubrobacter xylanophilus Strain AA3-22, Isolated from Arima Onsen in Japan.</title>
        <authorList>
            <person name="Tomariguchi N."/>
            <person name="Miyazaki K."/>
        </authorList>
    </citation>
    <scope>NUCLEOTIDE SEQUENCE [LARGE SCALE GENOMIC DNA]</scope>
    <source>
        <strain evidence="1">AA3-22</strain>
    </source>
</reference>
<dbReference type="Proteomes" id="UP000318065">
    <property type="component" value="Chromosome"/>
</dbReference>
<dbReference type="OrthoDB" id="8181984at2"/>
<dbReference type="Gene3D" id="3.40.630.30">
    <property type="match status" value="1"/>
</dbReference>
<dbReference type="InterPro" id="IPR007434">
    <property type="entry name" value="FemAB-like"/>
</dbReference>
<protein>
    <recommendedName>
        <fullName evidence="3">GNAT family N-acetyltransferase</fullName>
    </recommendedName>
</protein>
<gene>
    <name evidence="1" type="ORF">RxyAA322_26610</name>
</gene>
<dbReference type="InterPro" id="IPR016181">
    <property type="entry name" value="Acyl_CoA_acyltransferase"/>
</dbReference>
<dbReference type="PANTHER" id="PTHR47017">
    <property type="entry name" value="ACYL-COA"/>
    <property type="match status" value="1"/>
</dbReference>
<dbReference type="Pfam" id="PF04339">
    <property type="entry name" value="FemAB_like"/>
    <property type="match status" value="1"/>
</dbReference>
<dbReference type="AlphaFoldDB" id="A0A510HPQ2"/>
<dbReference type="PANTHER" id="PTHR47017:SF1">
    <property type="entry name" value="ACYL-COA"/>
    <property type="match status" value="1"/>
</dbReference>
<dbReference type="EMBL" id="AP019791">
    <property type="protein sequence ID" value="BBL80807.1"/>
    <property type="molecule type" value="Genomic_DNA"/>
</dbReference>
<dbReference type="SUPFAM" id="SSF55729">
    <property type="entry name" value="Acyl-CoA N-acyltransferases (Nat)"/>
    <property type="match status" value="1"/>
</dbReference>
<name>A0A510HPQ2_9ACTN</name>
<proteinExistence type="predicted"/>